<comment type="caution">
    <text evidence="4">The sequence shown here is derived from an EMBL/GenBank/DDBJ whole genome shotgun (WGS) entry which is preliminary data.</text>
</comment>
<feature type="domain" description="Class II aldolase/adducin N-terminal" evidence="3">
    <location>
        <begin position="9"/>
        <end position="181"/>
    </location>
</feature>
<dbReference type="RefSeq" id="WP_284308471.1">
    <property type="nucleotide sequence ID" value="NZ_BSPB01000029.1"/>
</dbReference>
<evidence type="ECO:0000313" key="5">
    <source>
        <dbReference type="Proteomes" id="UP001156903"/>
    </source>
</evidence>
<dbReference type="Proteomes" id="UP001156903">
    <property type="component" value="Unassembled WGS sequence"/>
</dbReference>
<accession>A0ABQ6C5K2</accession>
<keyword evidence="2" id="KW-0456">Lyase</keyword>
<dbReference type="SMART" id="SM01007">
    <property type="entry name" value="Aldolase_II"/>
    <property type="match status" value="1"/>
</dbReference>
<organism evidence="4 5">
    <name type="scientific">Hydrogenophaga electricum</name>
    <dbReference type="NCBI Taxonomy" id="1230953"/>
    <lineage>
        <taxon>Bacteria</taxon>
        <taxon>Pseudomonadati</taxon>
        <taxon>Pseudomonadota</taxon>
        <taxon>Betaproteobacteria</taxon>
        <taxon>Burkholderiales</taxon>
        <taxon>Comamonadaceae</taxon>
        <taxon>Hydrogenophaga</taxon>
    </lineage>
</organism>
<protein>
    <recommendedName>
        <fullName evidence="3">Class II aldolase/adducin N-terminal domain-containing protein</fullName>
    </recommendedName>
</protein>
<dbReference type="Gene3D" id="3.40.225.10">
    <property type="entry name" value="Class II aldolase/adducin N-terminal domain"/>
    <property type="match status" value="1"/>
</dbReference>
<evidence type="ECO:0000256" key="2">
    <source>
        <dbReference type="ARBA" id="ARBA00023239"/>
    </source>
</evidence>
<keyword evidence="5" id="KW-1185">Reference proteome</keyword>
<dbReference type="PANTHER" id="PTHR22789">
    <property type="entry name" value="FUCULOSE PHOSPHATE ALDOLASE"/>
    <property type="match status" value="1"/>
</dbReference>
<dbReference type="PANTHER" id="PTHR22789:SF0">
    <property type="entry name" value="3-OXO-TETRONATE 4-PHOSPHATE DECARBOXYLASE-RELATED"/>
    <property type="match status" value="1"/>
</dbReference>
<keyword evidence="1" id="KW-0479">Metal-binding</keyword>
<evidence type="ECO:0000313" key="4">
    <source>
        <dbReference type="EMBL" id="GLS15617.1"/>
    </source>
</evidence>
<dbReference type="InterPro" id="IPR036409">
    <property type="entry name" value="Aldolase_II/adducin_N_sf"/>
</dbReference>
<reference evidence="5" key="1">
    <citation type="journal article" date="2019" name="Int. J. Syst. Evol. Microbiol.">
        <title>The Global Catalogue of Microorganisms (GCM) 10K type strain sequencing project: providing services to taxonomists for standard genome sequencing and annotation.</title>
        <authorList>
            <consortium name="The Broad Institute Genomics Platform"/>
            <consortium name="The Broad Institute Genome Sequencing Center for Infectious Disease"/>
            <person name="Wu L."/>
            <person name="Ma J."/>
        </authorList>
    </citation>
    <scope>NUCLEOTIDE SEQUENCE [LARGE SCALE GENOMIC DNA]</scope>
    <source>
        <strain evidence="5">NBRC 109341</strain>
    </source>
</reference>
<dbReference type="SUPFAM" id="SSF53639">
    <property type="entry name" value="AraD/HMP-PK domain-like"/>
    <property type="match status" value="1"/>
</dbReference>
<dbReference type="InterPro" id="IPR001303">
    <property type="entry name" value="Aldolase_II/adducin_N"/>
</dbReference>
<gene>
    <name evidence="4" type="ORF">GCM10007935_30530</name>
</gene>
<dbReference type="InterPro" id="IPR050197">
    <property type="entry name" value="Aldolase_class_II_sugar_metab"/>
</dbReference>
<evidence type="ECO:0000256" key="1">
    <source>
        <dbReference type="ARBA" id="ARBA00022723"/>
    </source>
</evidence>
<sequence length="228" mass="24278">MAAPQTTELTVRRMARALGNNGLSGPFGHCSVRLDTDHLLVCAARPMAMVGVGEAGTVVPVKGALPAGVLGEVRLHQQIYRRRPDVQAICRFIPPQITALAALGRVPRARHGFGSYFQANVPLWPDAALVRNDTAAEQVAALLGPHPALVLNVNGAVTVAETPERAVALAWFLEDAARVELAALSSGLADTAPVLGTEVAAQRATWDGRIAERVWEYLLRNDPEPLPP</sequence>
<proteinExistence type="predicted"/>
<dbReference type="EMBL" id="BSPB01000029">
    <property type="protein sequence ID" value="GLS15617.1"/>
    <property type="molecule type" value="Genomic_DNA"/>
</dbReference>
<name>A0ABQ6C5K2_9BURK</name>
<dbReference type="Pfam" id="PF00596">
    <property type="entry name" value="Aldolase_II"/>
    <property type="match status" value="1"/>
</dbReference>
<evidence type="ECO:0000259" key="3">
    <source>
        <dbReference type="SMART" id="SM01007"/>
    </source>
</evidence>